<protein>
    <submittedName>
        <fullName evidence="4">PEGA domain-containing protein</fullName>
    </submittedName>
</protein>
<feature type="transmembrane region" description="Helical" evidence="2">
    <location>
        <begin position="289"/>
        <end position="310"/>
    </location>
</feature>
<evidence type="ECO:0000259" key="3">
    <source>
        <dbReference type="Pfam" id="PF08308"/>
    </source>
</evidence>
<dbReference type="Proteomes" id="UP000316292">
    <property type="component" value="Unassembled WGS sequence"/>
</dbReference>
<comment type="caution">
    <text evidence="4">The sequence shown here is derived from an EMBL/GenBank/DDBJ whole genome shotgun (WGS) entry which is preliminary data.</text>
</comment>
<dbReference type="InterPro" id="IPR013229">
    <property type="entry name" value="PEGA"/>
</dbReference>
<keyword evidence="2" id="KW-0812">Transmembrane</keyword>
<reference evidence="4 5" key="1">
    <citation type="journal article" date="2019" name="Nat. Microbiol.">
        <title>Mediterranean grassland soil C-N compound turnover is dependent on rainfall and depth, and is mediated by genomically divergent microorganisms.</title>
        <authorList>
            <person name="Diamond S."/>
            <person name="Andeer P.F."/>
            <person name="Li Z."/>
            <person name="Crits-Christoph A."/>
            <person name="Burstein D."/>
            <person name="Anantharaman K."/>
            <person name="Lane K.R."/>
            <person name="Thomas B.C."/>
            <person name="Pan C."/>
            <person name="Northen T.R."/>
            <person name="Banfield J.F."/>
        </authorList>
    </citation>
    <scope>NUCLEOTIDE SEQUENCE [LARGE SCALE GENOMIC DNA]</scope>
    <source>
        <strain evidence="4">WS_1</strain>
    </source>
</reference>
<dbReference type="AlphaFoldDB" id="A0A538SH12"/>
<feature type="region of interest" description="Disordered" evidence="1">
    <location>
        <begin position="242"/>
        <end position="276"/>
    </location>
</feature>
<accession>A0A538SH12</accession>
<sequence>MSLIDVIDPTIWVKEKLSLALSGHSDARDPQLRRAIAMLRAVHAELRARPERERTWISVLVVLFREGEGMALTAGDCPCYRFRAGVLSRLGRAAPGTPAERPEGALGSESQVRLEMVPLNPIAGDCYILATHPLREGELSLLARDLAQARDVGSLLRIATSGDSDTGRVAIAALAGEHEVEIPPAAALDEEEPAGYGPLELDPIEPAGKEAAARDADAALEASGFEAPGAGKVAEDAPSAIDEEAGSNPEHTADSEDGIDSEGSADAPGRGRAEVGLPLPPSFAERRPWYEWIALWGGGALAIIALALLVRAIMPGILGTQRAPVQQSAMPLGTGGNLDLFSDPPGAAVKIDGVPIPTRTPATDVAVSPGTHRVDMDWGVYGARRDTVQVLSGGRVTLRPRLLGSVGFRSSDPSRILDVYVDGAYVGSTPVALDSIVVGRHLVRFGGPGLSSTAQEVEVLQGTRVELIGNAGALPDKGHVTVRSALLSDTGFESGRGDPIWVDGEMRGVTPLALDLKPGAHGVRVLRRGFPPQITVLEVKPGGDQFITAEFSSRSEDPLRFTPPSKISISNPVPVTISLPEGEWDDSMILWVYAAPPGGSFQARRMTRLDPSSKLFAALIPPEVLRNGGRQVRIYFKAVGAAGRELYSEIYTIPVSN</sequence>
<dbReference type="EMBL" id="VBOR01000030">
    <property type="protein sequence ID" value="TMQ50656.1"/>
    <property type="molecule type" value="Genomic_DNA"/>
</dbReference>
<feature type="domain" description="PEGA" evidence="3">
    <location>
        <begin position="337"/>
        <end position="397"/>
    </location>
</feature>
<feature type="domain" description="PEGA" evidence="3">
    <location>
        <begin position="419"/>
        <end position="467"/>
    </location>
</feature>
<evidence type="ECO:0000313" key="5">
    <source>
        <dbReference type="Proteomes" id="UP000316292"/>
    </source>
</evidence>
<keyword evidence="2" id="KW-0472">Membrane</keyword>
<organism evidence="4 5">
    <name type="scientific">Eiseniibacteriota bacterium</name>
    <dbReference type="NCBI Taxonomy" id="2212470"/>
    <lineage>
        <taxon>Bacteria</taxon>
        <taxon>Candidatus Eiseniibacteriota</taxon>
    </lineage>
</organism>
<evidence type="ECO:0000256" key="1">
    <source>
        <dbReference type="SAM" id="MobiDB-lite"/>
    </source>
</evidence>
<gene>
    <name evidence="4" type="ORF">E6K71_02030</name>
</gene>
<evidence type="ECO:0000256" key="2">
    <source>
        <dbReference type="SAM" id="Phobius"/>
    </source>
</evidence>
<evidence type="ECO:0000313" key="4">
    <source>
        <dbReference type="EMBL" id="TMQ50656.1"/>
    </source>
</evidence>
<name>A0A538SH12_UNCEI</name>
<keyword evidence="2" id="KW-1133">Transmembrane helix</keyword>
<proteinExistence type="predicted"/>
<dbReference type="Pfam" id="PF08308">
    <property type="entry name" value="PEGA"/>
    <property type="match status" value="2"/>
</dbReference>